<dbReference type="GO" id="GO:0003676">
    <property type="term" value="F:nucleic acid binding"/>
    <property type="evidence" value="ECO:0007669"/>
    <property type="project" value="InterPro"/>
</dbReference>
<dbReference type="InterPro" id="IPR036397">
    <property type="entry name" value="RNaseH_sf"/>
</dbReference>
<protein>
    <recommendedName>
        <fullName evidence="3">RNase H type-1 domain-containing protein</fullName>
    </recommendedName>
</protein>
<sequence>KAEGARHGLRHARHIDPIAQIHICIDNTCVIQGLLGDAPNSSQEAFLNTHWAPGHQGIVRNEQADRLANAGTKLLADP</sequence>
<dbReference type="SUPFAM" id="SSF53098">
    <property type="entry name" value="Ribonuclease H-like"/>
    <property type="match status" value="1"/>
</dbReference>
<reference evidence="1" key="1">
    <citation type="journal article" date="2021" name="Nat. Commun.">
        <title>Genetic determinants of endophytism in the Arabidopsis root mycobiome.</title>
        <authorList>
            <person name="Mesny F."/>
            <person name="Miyauchi S."/>
            <person name="Thiergart T."/>
            <person name="Pickel B."/>
            <person name="Atanasova L."/>
            <person name="Karlsson M."/>
            <person name="Huettel B."/>
            <person name="Barry K.W."/>
            <person name="Haridas S."/>
            <person name="Chen C."/>
            <person name="Bauer D."/>
            <person name="Andreopoulos W."/>
            <person name="Pangilinan J."/>
            <person name="LaButti K."/>
            <person name="Riley R."/>
            <person name="Lipzen A."/>
            <person name="Clum A."/>
            <person name="Drula E."/>
            <person name="Henrissat B."/>
            <person name="Kohler A."/>
            <person name="Grigoriev I.V."/>
            <person name="Martin F.M."/>
            <person name="Hacquard S."/>
        </authorList>
    </citation>
    <scope>NUCLEOTIDE SEQUENCE</scope>
    <source>
        <strain evidence="1">MPI-CAGE-AT-0147</strain>
    </source>
</reference>
<dbReference type="EMBL" id="JAGMUV010000001">
    <property type="protein sequence ID" value="KAH7176132.1"/>
    <property type="molecule type" value="Genomic_DNA"/>
</dbReference>
<feature type="non-terminal residue" evidence="1">
    <location>
        <position position="1"/>
    </location>
</feature>
<feature type="non-terminal residue" evidence="1">
    <location>
        <position position="78"/>
    </location>
</feature>
<dbReference type="InterPro" id="IPR012337">
    <property type="entry name" value="RNaseH-like_sf"/>
</dbReference>
<evidence type="ECO:0000313" key="2">
    <source>
        <dbReference type="Proteomes" id="UP000738349"/>
    </source>
</evidence>
<evidence type="ECO:0008006" key="3">
    <source>
        <dbReference type="Google" id="ProtNLM"/>
    </source>
</evidence>
<organism evidence="1 2">
    <name type="scientific">Dactylonectria macrodidyma</name>
    <dbReference type="NCBI Taxonomy" id="307937"/>
    <lineage>
        <taxon>Eukaryota</taxon>
        <taxon>Fungi</taxon>
        <taxon>Dikarya</taxon>
        <taxon>Ascomycota</taxon>
        <taxon>Pezizomycotina</taxon>
        <taxon>Sordariomycetes</taxon>
        <taxon>Hypocreomycetidae</taxon>
        <taxon>Hypocreales</taxon>
        <taxon>Nectriaceae</taxon>
        <taxon>Dactylonectria</taxon>
    </lineage>
</organism>
<keyword evidence="2" id="KW-1185">Reference proteome</keyword>
<proteinExistence type="predicted"/>
<gene>
    <name evidence="1" type="ORF">EDB81DRAFT_617406</name>
</gene>
<dbReference type="OrthoDB" id="4842715at2759"/>
<dbReference type="Proteomes" id="UP000738349">
    <property type="component" value="Unassembled WGS sequence"/>
</dbReference>
<accession>A0A9P9FUD8</accession>
<dbReference type="Gene3D" id="3.30.420.10">
    <property type="entry name" value="Ribonuclease H-like superfamily/Ribonuclease H"/>
    <property type="match status" value="1"/>
</dbReference>
<name>A0A9P9FUD8_9HYPO</name>
<dbReference type="AlphaFoldDB" id="A0A9P9FUD8"/>
<evidence type="ECO:0000313" key="1">
    <source>
        <dbReference type="EMBL" id="KAH7176132.1"/>
    </source>
</evidence>
<comment type="caution">
    <text evidence="1">The sequence shown here is derived from an EMBL/GenBank/DDBJ whole genome shotgun (WGS) entry which is preliminary data.</text>
</comment>